<dbReference type="PROSITE" id="PS50943">
    <property type="entry name" value="HTH_CROC1"/>
    <property type="match status" value="1"/>
</dbReference>
<dbReference type="InterPro" id="IPR010982">
    <property type="entry name" value="Lambda_DNA-bd_dom_sf"/>
</dbReference>
<dbReference type="SUPFAM" id="SSF47413">
    <property type="entry name" value="lambda repressor-like DNA-binding domains"/>
    <property type="match status" value="1"/>
</dbReference>
<feature type="compositionally biased region" description="Polar residues" evidence="1">
    <location>
        <begin position="74"/>
        <end position="87"/>
    </location>
</feature>
<evidence type="ECO:0000259" key="2">
    <source>
        <dbReference type="PROSITE" id="PS50943"/>
    </source>
</evidence>
<proteinExistence type="predicted"/>
<accession>A0A109W4V2</accession>
<dbReference type="InterPro" id="IPR001387">
    <property type="entry name" value="Cro/C1-type_HTH"/>
</dbReference>
<dbReference type="SMART" id="SM00530">
    <property type="entry name" value="HTH_XRE"/>
    <property type="match status" value="1"/>
</dbReference>
<dbReference type="Proteomes" id="UP000069241">
    <property type="component" value="Chromosome"/>
</dbReference>
<reference evidence="4" key="1">
    <citation type="submission" date="2016-02" db="EMBL/GenBank/DDBJ databases">
        <authorList>
            <person name="Holder M.E."/>
            <person name="Ajami N.J."/>
            <person name="Petrosino J.F."/>
        </authorList>
    </citation>
    <scope>NUCLEOTIDE SEQUENCE [LARGE SCALE GENOMIC DNA]</scope>
    <source>
        <strain evidence="4">CCUG 45958</strain>
    </source>
</reference>
<feature type="domain" description="HTH cro/C1-type" evidence="2">
    <location>
        <begin position="6"/>
        <end position="61"/>
    </location>
</feature>
<name>A0A109W4V2_9BACT</name>
<gene>
    <name evidence="3" type="ORF">AXF13_13305</name>
</gene>
<dbReference type="KEGG" id="dfi:AXF13_13305"/>
<dbReference type="CDD" id="cd00093">
    <property type="entry name" value="HTH_XRE"/>
    <property type="match status" value="1"/>
</dbReference>
<protein>
    <submittedName>
        <fullName evidence="3">XRE family transcriptional regulator</fullName>
    </submittedName>
</protein>
<evidence type="ECO:0000313" key="4">
    <source>
        <dbReference type="Proteomes" id="UP000069241"/>
    </source>
</evidence>
<feature type="region of interest" description="Disordered" evidence="1">
    <location>
        <begin position="69"/>
        <end position="93"/>
    </location>
</feature>
<keyword evidence="4" id="KW-1185">Reference proteome</keyword>
<evidence type="ECO:0000256" key="1">
    <source>
        <dbReference type="SAM" id="MobiDB-lite"/>
    </source>
</evidence>
<dbReference type="GO" id="GO:0003677">
    <property type="term" value="F:DNA binding"/>
    <property type="evidence" value="ECO:0007669"/>
    <property type="project" value="InterPro"/>
</dbReference>
<dbReference type="Pfam" id="PF13443">
    <property type="entry name" value="HTH_26"/>
    <property type="match status" value="1"/>
</dbReference>
<sequence length="93" mass="10579">MIESNVKNIMENMHITYAELESMTGLSSQTITRARSRRIREMSLETLETIAHALGVTVKDLFDERIVSHKKQTEQAISQRPSPQNEDQGPPVK</sequence>
<dbReference type="AlphaFoldDB" id="A0A109W4V2"/>
<dbReference type="EMBL" id="CP014229">
    <property type="protein sequence ID" value="AMD91021.1"/>
    <property type="molecule type" value="Genomic_DNA"/>
</dbReference>
<evidence type="ECO:0000313" key="3">
    <source>
        <dbReference type="EMBL" id="AMD91021.1"/>
    </source>
</evidence>
<dbReference type="Gene3D" id="1.10.260.40">
    <property type="entry name" value="lambda repressor-like DNA-binding domains"/>
    <property type="match status" value="1"/>
</dbReference>
<organism evidence="3 4">
    <name type="scientific">Desulfovibrio fairfieldensis</name>
    <dbReference type="NCBI Taxonomy" id="44742"/>
    <lineage>
        <taxon>Bacteria</taxon>
        <taxon>Pseudomonadati</taxon>
        <taxon>Thermodesulfobacteriota</taxon>
        <taxon>Desulfovibrionia</taxon>
        <taxon>Desulfovibrionales</taxon>
        <taxon>Desulfovibrionaceae</taxon>
        <taxon>Desulfovibrio</taxon>
    </lineage>
</organism>